<organism evidence="4">
    <name type="scientific">freshwater metagenome</name>
    <dbReference type="NCBI Taxonomy" id="449393"/>
    <lineage>
        <taxon>unclassified sequences</taxon>
        <taxon>metagenomes</taxon>
        <taxon>ecological metagenomes</taxon>
    </lineage>
</organism>
<proteinExistence type="predicted"/>
<feature type="compositionally biased region" description="Basic and acidic residues" evidence="1">
    <location>
        <begin position="1"/>
        <end position="10"/>
    </location>
</feature>
<dbReference type="EMBL" id="CAFABA010000271">
    <property type="protein sequence ID" value="CAB4836948.1"/>
    <property type="molecule type" value="Genomic_DNA"/>
</dbReference>
<protein>
    <submittedName>
        <fullName evidence="4">Unannotated protein</fullName>
    </submittedName>
</protein>
<gene>
    <name evidence="2" type="ORF">UFOPK2754_00497</name>
    <name evidence="3" type="ORF">UFOPK3139_03394</name>
    <name evidence="4" type="ORF">UFOPK3543_00104</name>
</gene>
<evidence type="ECO:0000313" key="4">
    <source>
        <dbReference type="EMBL" id="CAB4889200.1"/>
    </source>
</evidence>
<dbReference type="EMBL" id="CAFBMH010000002">
    <property type="protein sequence ID" value="CAB4889200.1"/>
    <property type="molecule type" value="Genomic_DNA"/>
</dbReference>
<feature type="region of interest" description="Disordered" evidence="1">
    <location>
        <begin position="1"/>
        <end position="31"/>
    </location>
</feature>
<sequence>MGSVREHTENPRQGASGGARRKVRRCHDASTSADTDLLVEADTDSLGGAFLSSISSLFGDMVDQGSQNTAVLVGLLMVVYLVR</sequence>
<reference evidence="4" key="1">
    <citation type="submission" date="2020-05" db="EMBL/GenBank/DDBJ databases">
        <authorList>
            <person name="Chiriac C."/>
            <person name="Salcher M."/>
            <person name="Ghai R."/>
            <person name="Kavagutti S V."/>
        </authorList>
    </citation>
    <scope>NUCLEOTIDE SEQUENCE</scope>
</reference>
<dbReference type="EMBL" id="CAEZYR010000011">
    <property type="protein sequence ID" value="CAB4731290.1"/>
    <property type="molecule type" value="Genomic_DNA"/>
</dbReference>
<dbReference type="AlphaFoldDB" id="A0A6J7F8A4"/>
<evidence type="ECO:0000256" key="1">
    <source>
        <dbReference type="SAM" id="MobiDB-lite"/>
    </source>
</evidence>
<evidence type="ECO:0000313" key="2">
    <source>
        <dbReference type="EMBL" id="CAB4731290.1"/>
    </source>
</evidence>
<name>A0A6J7F8A4_9ZZZZ</name>
<accession>A0A6J7F8A4</accession>
<evidence type="ECO:0000313" key="3">
    <source>
        <dbReference type="EMBL" id="CAB4836948.1"/>
    </source>
</evidence>